<protein>
    <recommendedName>
        <fullName evidence="4">Lipoprotein</fullName>
    </recommendedName>
</protein>
<dbReference type="EMBL" id="JAKZEU010000002">
    <property type="protein sequence ID" value="MCQ0969804.1"/>
    <property type="molecule type" value="Genomic_DNA"/>
</dbReference>
<evidence type="ECO:0000313" key="2">
    <source>
        <dbReference type="EMBL" id="MCQ0969804.1"/>
    </source>
</evidence>
<keyword evidence="3" id="KW-1185">Reference proteome</keyword>
<reference evidence="2 3" key="1">
    <citation type="submission" date="2022-03" db="EMBL/GenBank/DDBJ databases">
        <authorList>
            <person name="He Y."/>
        </authorList>
    </citation>
    <scope>NUCLEOTIDE SEQUENCE [LARGE SCALE GENOMIC DNA]</scope>
    <source>
        <strain evidence="2 3">TK19116</strain>
    </source>
</reference>
<dbReference type="PROSITE" id="PS51257">
    <property type="entry name" value="PROKAR_LIPOPROTEIN"/>
    <property type="match status" value="1"/>
</dbReference>
<gene>
    <name evidence="2" type="ORF">MLD63_05095</name>
</gene>
<dbReference type="Proteomes" id="UP001203945">
    <property type="component" value="Unassembled WGS sequence"/>
</dbReference>
<name>A0ABT1MNX2_9RHOB</name>
<proteinExistence type="predicted"/>
<evidence type="ECO:0000256" key="1">
    <source>
        <dbReference type="SAM" id="SignalP"/>
    </source>
</evidence>
<sequence>MRAGPSFPRPVLAASVLVCLVLAACGDEKQGGPSDRPPSKPDQLTARVATPNPAAGEAPLTLARVSTKSGEILILEPDGSVTTMQLDSPAGRDAFRVSETQIAALEGKVDPAIFAKGFPMGPSAQDKALEEFAARTQPALPEMPEGVEIDPEDFLGSRVARLNPDGAGDLVEVTANLREGVDAEIAFSYATCALAGWAQAQGAPYGRHVRTLQQEGGGKLRIGAAFTLSQGKPLGLRVMETDETLRECKARGIPVA</sequence>
<evidence type="ECO:0000313" key="3">
    <source>
        <dbReference type="Proteomes" id="UP001203945"/>
    </source>
</evidence>
<feature type="chain" id="PRO_5046036286" description="Lipoprotein" evidence="1">
    <location>
        <begin position="24"/>
        <end position="256"/>
    </location>
</feature>
<keyword evidence="1" id="KW-0732">Signal</keyword>
<comment type="caution">
    <text evidence="2">The sequence shown here is derived from an EMBL/GenBank/DDBJ whole genome shotgun (WGS) entry which is preliminary data.</text>
</comment>
<accession>A0ABT1MNX2</accession>
<dbReference type="RefSeq" id="WP_255328818.1">
    <property type="nucleotide sequence ID" value="NZ_JAKZEU010000002.1"/>
</dbReference>
<organism evidence="2 3">
    <name type="scientific">Paracoccus albicereus</name>
    <dbReference type="NCBI Taxonomy" id="2922394"/>
    <lineage>
        <taxon>Bacteria</taxon>
        <taxon>Pseudomonadati</taxon>
        <taxon>Pseudomonadota</taxon>
        <taxon>Alphaproteobacteria</taxon>
        <taxon>Rhodobacterales</taxon>
        <taxon>Paracoccaceae</taxon>
        <taxon>Paracoccus</taxon>
    </lineage>
</organism>
<feature type="signal peptide" evidence="1">
    <location>
        <begin position="1"/>
        <end position="23"/>
    </location>
</feature>
<evidence type="ECO:0008006" key="4">
    <source>
        <dbReference type="Google" id="ProtNLM"/>
    </source>
</evidence>